<accession>Q12HS8</accession>
<keyword evidence="8" id="KW-1185">Reference proteome</keyword>
<dbReference type="SUPFAM" id="SSF48452">
    <property type="entry name" value="TPR-like"/>
    <property type="match status" value="1"/>
</dbReference>
<evidence type="ECO:0000313" key="8">
    <source>
        <dbReference type="Proteomes" id="UP000001982"/>
    </source>
</evidence>
<dbReference type="InterPro" id="IPR011990">
    <property type="entry name" value="TPR-like_helical_dom_sf"/>
</dbReference>
<keyword evidence="1" id="KW-0808">Transferase</keyword>
<dbReference type="SUPFAM" id="SSF56112">
    <property type="entry name" value="Protein kinase-like (PK-like)"/>
    <property type="match status" value="1"/>
</dbReference>
<dbReference type="eggNOG" id="COG0515">
    <property type="taxonomic scope" value="Bacteria"/>
</dbReference>
<dbReference type="Proteomes" id="UP000001982">
    <property type="component" value="Chromosome"/>
</dbReference>
<keyword evidence="2 5" id="KW-0547">Nucleotide-binding</keyword>
<keyword evidence="4 5" id="KW-0067">ATP-binding</keyword>
<dbReference type="GO" id="GO:0004674">
    <property type="term" value="F:protein serine/threonine kinase activity"/>
    <property type="evidence" value="ECO:0007669"/>
    <property type="project" value="TreeGrafter"/>
</dbReference>
<dbReference type="InterPro" id="IPR000719">
    <property type="entry name" value="Prot_kinase_dom"/>
</dbReference>
<dbReference type="KEGG" id="sdn:Sden_3725"/>
<dbReference type="PROSITE" id="PS00108">
    <property type="entry name" value="PROTEIN_KINASE_ST"/>
    <property type="match status" value="1"/>
</dbReference>
<dbReference type="InterPro" id="IPR008271">
    <property type="entry name" value="Ser/Thr_kinase_AS"/>
</dbReference>
<dbReference type="SMART" id="SM00220">
    <property type="entry name" value="S_TKc"/>
    <property type="match status" value="1"/>
</dbReference>
<dbReference type="Gene3D" id="1.25.40.10">
    <property type="entry name" value="Tetratricopeptide repeat domain"/>
    <property type="match status" value="1"/>
</dbReference>
<evidence type="ECO:0000256" key="3">
    <source>
        <dbReference type="ARBA" id="ARBA00022777"/>
    </source>
</evidence>
<dbReference type="Gene3D" id="3.30.200.20">
    <property type="entry name" value="Phosphorylase Kinase, domain 1"/>
    <property type="match status" value="1"/>
</dbReference>
<dbReference type="InterPro" id="IPR017441">
    <property type="entry name" value="Protein_kinase_ATP_BS"/>
</dbReference>
<dbReference type="PROSITE" id="PS50011">
    <property type="entry name" value="PROTEIN_KINASE_DOM"/>
    <property type="match status" value="1"/>
</dbReference>
<dbReference type="EMBL" id="CP000302">
    <property type="protein sequence ID" value="ABE56998.1"/>
    <property type="molecule type" value="Genomic_DNA"/>
</dbReference>
<dbReference type="PROSITE" id="PS00107">
    <property type="entry name" value="PROTEIN_KINASE_ATP"/>
    <property type="match status" value="1"/>
</dbReference>
<dbReference type="PANTHER" id="PTHR43289:SF6">
    <property type="entry name" value="SERINE_THREONINE-PROTEIN KINASE NEKL-3"/>
    <property type="match status" value="1"/>
</dbReference>
<evidence type="ECO:0000256" key="4">
    <source>
        <dbReference type="ARBA" id="ARBA00022840"/>
    </source>
</evidence>
<dbReference type="InterPro" id="IPR011009">
    <property type="entry name" value="Kinase-like_dom_sf"/>
</dbReference>
<dbReference type="AlphaFoldDB" id="Q12HS8"/>
<dbReference type="CDD" id="cd14014">
    <property type="entry name" value="STKc_PknB_like"/>
    <property type="match status" value="1"/>
</dbReference>
<dbReference type="PANTHER" id="PTHR43289">
    <property type="entry name" value="MITOGEN-ACTIVATED PROTEIN KINASE KINASE KINASE 20-RELATED"/>
    <property type="match status" value="1"/>
</dbReference>
<gene>
    <name evidence="7" type="ordered locus">Sden_3725</name>
</gene>
<keyword evidence="3 7" id="KW-0418">Kinase</keyword>
<feature type="binding site" evidence="5">
    <location>
        <position position="69"/>
    </location>
    <ligand>
        <name>ATP</name>
        <dbReference type="ChEBI" id="CHEBI:30616"/>
    </ligand>
</feature>
<organism evidence="7 8">
    <name type="scientific">Shewanella denitrificans (strain OS217 / ATCC BAA-1090 / DSM 15013)</name>
    <dbReference type="NCBI Taxonomy" id="318161"/>
    <lineage>
        <taxon>Bacteria</taxon>
        <taxon>Pseudomonadati</taxon>
        <taxon>Pseudomonadota</taxon>
        <taxon>Gammaproteobacteria</taxon>
        <taxon>Alteromonadales</taxon>
        <taxon>Shewanellaceae</taxon>
        <taxon>Shewanella</taxon>
    </lineage>
</organism>
<evidence type="ECO:0000256" key="1">
    <source>
        <dbReference type="ARBA" id="ARBA00022679"/>
    </source>
</evidence>
<evidence type="ECO:0000313" key="7">
    <source>
        <dbReference type="EMBL" id="ABE56998.1"/>
    </source>
</evidence>
<dbReference type="STRING" id="318161.Sden_3725"/>
<evidence type="ECO:0000256" key="2">
    <source>
        <dbReference type="ARBA" id="ARBA00022741"/>
    </source>
</evidence>
<evidence type="ECO:0000259" key="6">
    <source>
        <dbReference type="PROSITE" id="PS50011"/>
    </source>
</evidence>
<dbReference type="RefSeq" id="WP_011498136.1">
    <property type="nucleotide sequence ID" value="NC_007954.1"/>
</dbReference>
<dbReference type="Gene3D" id="1.10.510.10">
    <property type="entry name" value="Transferase(Phosphotransferase) domain 1"/>
    <property type="match status" value="1"/>
</dbReference>
<reference evidence="7 8" key="1">
    <citation type="submission" date="2006-03" db="EMBL/GenBank/DDBJ databases">
        <title>Complete sequence of Shewanella denitrificans OS217.</title>
        <authorList>
            <consortium name="US DOE Joint Genome Institute"/>
            <person name="Copeland A."/>
            <person name="Lucas S."/>
            <person name="Lapidus A."/>
            <person name="Barry K."/>
            <person name="Detter J.C."/>
            <person name="Glavina del Rio T."/>
            <person name="Hammon N."/>
            <person name="Israni S."/>
            <person name="Dalin E."/>
            <person name="Tice H."/>
            <person name="Pitluck S."/>
            <person name="Brettin T."/>
            <person name="Bruce D."/>
            <person name="Han C."/>
            <person name="Tapia R."/>
            <person name="Gilna P."/>
            <person name="Kiss H."/>
            <person name="Schmutz J."/>
            <person name="Larimer F."/>
            <person name="Land M."/>
            <person name="Hauser L."/>
            <person name="Kyrpides N."/>
            <person name="Lykidis A."/>
            <person name="Richardson P."/>
        </authorList>
    </citation>
    <scope>NUCLEOTIDE SEQUENCE [LARGE SCALE GENOMIC DNA]</scope>
    <source>
        <strain evidence="8">OS217 / ATCC BAA-1090 / DSM 15013</strain>
    </source>
</reference>
<protein>
    <submittedName>
        <fullName evidence="7">Protein kinase</fullName>
    </submittedName>
</protein>
<dbReference type="GO" id="GO:0005524">
    <property type="term" value="F:ATP binding"/>
    <property type="evidence" value="ECO:0007669"/>
    <property type="project" value="UniProtKB-UniRule"/>
</dbReference>
<proteinExistence type="predicted"/>
<feature type="domain" description="Protein kinase" evidence="6">
    <location>
        <begin position="40"/>
        <end position="291"/>
    </location>
</feature>
<evidence type="ECO:0000256" key="5">
    <source>
        <dbReference type="PROSITE-ProRule" id="PRU10141"/>
    </source>
</evidence>
<sequence>MKNSHTQFTTSDLVDTCLYSEDGDASPAPGEAPFTVDEKYVIHSTLGQGGSGLVFYATDTVLSRKVAIKFLVHNSPEYLPLLKAEATTQAAIEHKYVCPIYEVNEVNGSIYLVMQYADGALFGKLVKSLSVEQILLLVAKVATGLHAAHQKGVVHRDVKPNNILVVRSDAEGYEPLLIDFGLAFNSRDVAEGIIKGGTPRFMAPEQAKASTLTIDSRADIFSLGATLYYALVGVVPPLVVPGEVTNFNDEQGRWQALPLDVKAIIQHCMAFDSDKRYPSARVLSEDIHAVLNGEPISIKGQLSYYLLTKLKKHRWLTLAAALVVLTVIGAYIKHNYEAVQQGIREQALVAFTDEVKSLEYDAQLTYMSPRHNIEQKKQEWLRVADKIMRESESLGPITQGAAHFAIGRIHYTLQDFNNAIFHLKKAQALHSDPQVGYYLALSLGAEYQHQLRKAQNIKNPAAKASKIDALDNAFKLPAMALLTDTESISPLNSYAKALLTFYSGETAKALTLLSSASDLPPWFYQDEVLLGDIMLNSVDAQIEAGKNIAELQQDVLTAKQAYLQAGKLVPSDQTVQLKRIELELLLARSAIKGGELPSDDHRQAIWAKFDEIAAIDQTKVEPLQLFSHYARIIGSLEHDIGGNPKLWFARALDKLTQASKMDEHNSHNWLALAQLYTEIIQDNIRHDLNVDKEFILARQAFAKVPSVDQDYFYFNELASLIRQQANYDNAQGKDAAAAYQQAVALYLEANRRFPQHSGSLINAASTLNVMSLKFTSEARLPVLDRALNIIESVLRTEPSNFVANYYKSFFLINLVKIDLILGRFIHEKIEVARLQIEKTKLINDQHPYLLDLELQLETRVVLADFTNTREWQAEFDQLILKREQLLQQFPGNQLLIRNFVGFVATIIGIRKMLGLETTGDLIKLRSILESQPSFYSSSVFLVLFQALTHWDDFSADWQQMNQALGDAMQHDETYRWTKTIVMAHMIQNEADRQRVEHQLAENVDLLPAVRQLFLQWLDNSADKHYKLK</sequence>
<dbReference type="HOGENOM" id="CLU_294718_0_0_6"/>
<dbReference type="OrthoDB" id="9801841at2"/>
<dbReference type="Pfam" id="PF00069">
    <property type="entry name" value="Pkinase"/>
    <property type="match status" value="1"/>
</dbReference>
<name>Q12HS8_SHEDO</name>